<name>A0A843VE83_COLES</name>
<proteinExistence type="predicted"/>
<protein>
    <submittedName>
        <fullName evidence="1">Uncharacterized protein</fullName>
    </submittedName>
</protein>
<sequence length="245" mass="26189">MVATEVAVTAVCPVTISWCRFPITMRLSLLPETPILESLLRECSGLRACSSWQPTGWTLELRGKRGLDSGTESFVELSCLGWDAEVVEEVLFLTRPRQSFVSLPCSTLVLEPCREVRHEAAAWPGCGVACVVSFCGGSVSPFCGGGGRSQAASGGGLVVVVVTMLPHGIFRGGIGVCGFPALWHVHGLGWFCLCAEDCFHFVPDSVARGSPSWELDVGWVTEAAVALCVVSNSESECCELLYRVS</sequence>
<accession>A0A843VE83</accession>
<dbReference type="AlphaFoldDB" id="A0A843VE83"/>
<dbReference type="Proteomes" id="UP000652761">
    <property type="component" value="Unassembled WGS sequence"/>
</dbReference>
<evidence type="ECO:0000313" key="1">
    <source>
        <dbReference type="EMBL" id="MQL89769.1"/>
    </source>
</evidence>
<comment type="caution">
    <text evidence="1">The sequence shown here is derived from an EMBL/GenBank/DDBJ whole genome shotgun (WGS) entry which is preliminary data.</text>
</comment>
<keyword evidence="2" id="KW-1185">Reference proteome</keyword>
<reference evidence="1" key="1">
    <citation type="submission" date="2017-07" db="EMBL/GenBank/DDBJ databases">
        <title>Taro Niue Genome Assembly and Annotation.</title>
        <authorList>
            <person name="Atibalentja N."/>
            <person name="Keating K."/>
            <person name="Fields C.J."/>
        </authorList>
    </citation>
    <scope>NUCLEOTIDE SEQUENCE</scope>
    <source>
        <strain evidence="1">Niue_2</strain>
        <tissue evidence="1">Leaf</tissue>
    </source>
</reference>
<evidence type="ECO:0000313" key="2">
    <source>
        <dbReference type="Proteomes" id="UP000652761"/>
    </source>
</evidence>
<organism evidence="1 2">
    <name type="scientific">Colocasia esculenta</name>
    <name type="common">Wild taro</name>
    <name type="synonym">Arum esculentum</name>
    <dbReference type="NCBI Taxonomy" id="4460"/>
    <lineage>
        <taxon>Eukaryota</taxon>
        <taxon>Viridiplantae</taxon>
        <taxon>Streptophyta</taxon>
        <taxon>Embryophyta</taxon>
        <taxon>Tracheophyta</taxon>
        <taxon>Spermatophyta</taxon>
        <taxon>Magnoliopsida</taxon>
        <taxon>Liliopsida</taxon>
        <taxon>Araceae</taxon>
        <taxon>Aroideae</taxon>
        <taxon>Colocasieae</taxon>
        <taxon>Colocasia</taxon>
    </lineage>
</organism>
<gene>
    <name evidence="1" type="ORF">Taro_022344</name>
</gene>
<dbReference type="EMBL" id="NMUH01001176">
    <property type="protein sequence ID" value="MQL89769.1"/>
    <property type="molecule type" value="Genomic_DNA"/>
</dbReference>